<organism evidence="6 7">
    <name type="scientific">Acinetobacter amyesii</name>
    <dbReference type="NCBI Taxonomy" id="2942470"/>
    <lineage>
        <taxon>Bacteria</taxon>
        <taxon>Pseudomonadati</taxon>
        <taxon>Pseudomonadota</taxon>
        <taxon>Gammaproteobacteria</taxon>
        <taxon>Moraxellales</taxon>
        <taxon>Moraxellaceae</taxon>
        <taxon>Acinetobacter</taxon>
    </lineage>
</organism>
<keyword evidence="3" id="KW-0804">Transcription</keyword>
<dbReference type="GO" id="GO:0005829">
    <property type="term" value="C:cytosol"/>
    <property type="evidence" value="ECO:0007669"/>
    <property type="project" value="TreeGrafter"/>
</dbReference>
<dbReference type="GO" id="GO:0003700">
    <property type="term" value="F:DNA-binding transcription factor activity"/>
    <property type="evidence" value="ECO:0007669"/>
    <property type="project" value="TreeGrafter"/>
</dbReference>
<accession>A0A1T1H7A3</accession>
<feature type="domain" description="HTH crp-type" evidence="5">
    <location>
        <begin position="149"/>
        <end position="221"/>
    </location>
</feature>
<dbReference type="SUPFAM" id="SSF46785">
    <property type="entry name" value="Winged helix' DNA-binding domain"/>
    <property type="match status" value="1"/>
</dbReference>
<gene>
    <name evidence="6" type="ORF">B1202_02760</name>
</gene>
<evidence type="ECO:0000313" key="7">
    <source>
        <dbReference type="Proteomes" id="UP000191160"/>
    </source>
</evidence>
<dbReference type="Pfam" id="PF13545">
    <property type="entry name" value="HTH_Crp_2"/>
    <property type="match status" value="1"/>
</dbReference>
<evidence type="ECO:0000313" key="6">
    <source>
        <dbReference type="EMBL" id="OOV85577.1"/>
    </source>
</evidence>
<dbReference type="InterPro" id="IPR014710">
    <property type="entry name" value="RmlC-like_jellyroll"/>
</dbReference>
<evidence type="ECO:0000259" key="4">
    <source>
        <dbReference type="PROSITE" id="PS50042"/>
    </source>
</evidence>
<dbReference type="InterPro" id="IPR018490">
    <property type="entry name" value="cNMP-bd_dom_sf"/>
</dbReference>
<dbReference type="InterPro" id="IPR036390">
    <property type="entry name" value="WH_DNA-bd_sf"/>
</dbReference>
<dbReference type="InterPro" id="IPR000595">
    <property type="entry name" value="cNMP-bd_dom"/>
</dbReference>
<protein>
    <submittedName>
        <fullName evidence="6">Cyclic nucleotide-binding protein</fullName>
    </submittedName>
</protein>
<dbReference type="InterPro" id="IPR036388">
    <property type="entry name" value="WH-like_DNA-bd_sf"/>
</dbReference>
<evidence type="ECO:0000256" key="1">
    <source>
        <dbReference type="ARBA" id="ARBA00023015"/>
    </source>
</evidence>
<dbReference type="Proteomes" id="UP000191160">
    <property type="component" value="Unassembled WGS sequence"/>
</dbReference>
<keyword evidence="2" id="KW-0238">DNA-binding</keyword>
<dbReference type="AlphaFoldDB" id="A0A1T1H7A3"/>
<keyword evidence="7" id="KW-1185">Reference proteome</keyword>
<dbReference type="PROSITE" id="PS50042">
    <property type="entry name" value="CNMP_BINDING_3"/>
    <property type="match status" value="1"/>
</dbReference>
<dbReference type="Pfam" id="PF00027">
    <property type="entry name" value="cNMP_binding"/>
    <property type="match status" value="1"/>
</dbReference>
<proteinExistence type="predicted"/>
<evidence type="ECO:0000256" key="2">
    <source>
        <dbReference type="ARBA" id="ARBA00023125"/>
    </source>
</evidence>
<dbReference type="Gene3D" id="1.10.10.10">
    <property type="entry name" value="Winged helix-like DNA-binding domain superfamily/Winged helix DNA-binding domain"/>
    <property type="match status" value="1"/>
</dbReference>
<dbReference type="PANTHER" id="PTHR24567:SF74">
    <property type="entry name" value="HTH-TYPE TRANSCRIPTIONAL REGULATOR ARCR"/>
    <property type="match status" value="1"/>
</dbReference>
<dbReference type="RefSeq" id="WP_078189047.1">
    <property type="nucleotide sequence ID" value="NZ_JAMCOZ010000015.1"/>
</dbReference>
<dbReference type="SMART" id="SM00100">
    <property type="entry name" value="cNMP"/>
    <property type="match status" value="1"/>
</dbReference>
<name>A0A1T1H7A3_9GAMM</name>
<dbReference type="GO" id="GO:0003677">
    <property type="term" value="F:DNA binding"/>
    <property type="evidence" value="ECO:0007669"/>
    <property type="project" value="UniProtKB-KW"/>
</dbReference>
<dbReference type="Gene3D" id="2.60.120.10">
    <property type="entry name" value="Jelly Rolls"/>
    <property type="match status" value="1"/>
</dbReference>
<evidence type="ECO:0000259" key="5">
    <source>
        <dbReference type="PROSITE" id="PS51063"/>
    </source>
</evidence>
<dbReference type="PROSITE" id="PS51063">
    <property type="entry name" value="HTH_CRP_2"/>
    <property type="match status" value="1"/>
</dbReference>
<dbReference type="PANTHER" id="PTHR24567">
    <property type="entry name" value="CRP FAMILY TRANSCRIPTIONAL REGULATORY PROTEIN"/>
    <property type="match status" value="1"/>
</dbReference>
<evidence type="ECO:0000256" key="3">
    <source>
        <dbReference type="ARBA" id="ARBA00023163"/>
    </source>
</evidence>
<dbReference type="InterPro" id="IPR012318">
    <property type="entry name" value="HTH_CRP"/>
</dbReference>
<sequence>MLDAQYVHQLNKNVWYSGLNISFQDFICRHALTLTFEKDARVFLSGQRFNGMYAVLEGAVRLGYIDIHGKEAIAAIAEPIMWFGEISLVDQLPRSHDAICTKKSTLLHLPAQAIQQLLQQHPEFWFHIAQLTSQKLRYAFMELIALQTQSLSQRLAQRLLFILNGYGNHLEIEQHTIYISQEQLAQLMNCSRQSVNHELQQLEKMQVLRVAFKQIEILDLAQLHQIAHALPVHDV</sequence>
<comment type="caution">
    <text evidence="6">The sequence shown here is derived from an EMBL/GenBank/DDBJ whole genome shotgun (WGS) entry which is preliminary data.</text>
</comment>
<feature type="domain" description="Cyclic nucleotide-binding" evidence="4">
    <location>
        <begin position="36"/>
        <end position="118"/>
    </location>
</feature>
<dbReference type="CDD" id="cd00038">
    <property type="entry name" value="CAP_ED"/>
    <property type="match status" value="1"/>
</dbReference>
<dbReference type="InterPro" id="IPR050397">
    <property type="entry name" value="Env_Response_Regulators"/>
</dbReference>
<dbReference type="EMBL" id="MVKX01000001">
    <property type="protein sequence ID" value="OOV85577.1"/>
    <property type="molecule type" value="Genomic_DNA"/>
</dbReference>
<reference evidence="6 7" key="1">
    <citation type="submission" date="2017-02" db="EMBL/GenBank/DDBJ databases">
        <title>Acinetobacter sp. ANC 4945, whole genome shotgun sequencing project.</title>
        <authorList>
            <person name="Radolfova-Krizova L."/>
            <person name="Al Atrouni A."/>
            <person name="Nemec A."/>
        </authorList>
    </citation>
    <scope>NUCLEOTIDE SEQUENCE [LARGE SCALE GENOMIC DNA]</scope>
    <source>
        <strain evidence="6 7">ANC 4945</strain>
    </source>
</reference>
<dbReference type="SUPFAM" id="SSF51206">
    <property type="entry name" value="cAMP-binding domain-like"/>
    <property type="match status" value="1"/>
</dbReference>
<keyword evidence="1" id="KW-0805">Transcription regulation</keyword>